<evidence type="ECO:0000256" key="7">
    <source>
        <dbReference type="SAM" id="SignalP"/>
    </source>
</evidence>
<keyword evidence="5" id="KW-1015">Disulfide bond</keyword>
<dbReference type="CDD" id="cd15798">
    <property type="entry name" value="PMEI-like_3"/>
    <property type="match status" value="1"/>
</dbReference>
<sequence length="190" mass="20833">MSLTPTIMAVFLFALFMGCFAHGDGNAYLRNACRVTQYRELCFNTFYTLPSAAKQNASALARSAISVTLAETKNVSQYILGLRELRLRGREKAALDDCVECFNDALDNLHKSLFEIRSLESSTFDFQVSNMQTWVSAVLTSQDTCLDGFNGTHGTVVERLNSTIGNVARITSNALALINTLAETGGRGLR</sequence>
<dbReference type="PANTHER" id="PTHR31080:SF158">
    <property type="entry name" value="PLANT INVERTASE_PECTIN METHYLESTERASE INHIBITOR SUPERFAMILY PROTEIN"/>
    <property type="match status" value="1"/>
</dbReference>
<evidence type="ECO:0000256" key="5">
    <source>
        <dbReference type="ARBA" id="ARBA00023157"/>
    </source>
</evidence>
<keyword evidence="4 7" id="KW-0732">Signal</keyword>
<dbReference type="EC" id="3.1.1.11" evidence="3"/>
<comment type="similarity">
    <text evidence="1">In the N-terminal section; belongs to the PMEI family.</text>
</comment>
<dbReference type="GO" id="GO:0004857">
    <property type="term" value="F:enzyme inhibitor activity"/>
    <property type="evidence" value="ECO:0007669"/>
    <property type="project" value="InterPro"/>
</dbReference>
<dbReference type="OrthoDB" id="1430376at2759"/>
<evidence type="ECO:0000259" key="8">
    <source>
        <dbReference type="SMART" id="SM00856"/>
    </source>
</evidence>
<reference evidence="9" key="1">
    <citation type="submission" date="2019-09" db="EMBL/GenBank/DDBJ databases">
        <authorList>
            <person name="Zhang L."/>
        </authorList>
    </citation>
    <scope>NUCLEOTIDE SEQUENCE</scope>
</reference>
<dbReference type="Pfam" id="PF04043">
    <property type="entry name" value="PMEI"/>
    <property type="match status" value="1"/>
</dbReference>
<dbReference type="InterPro" id="IPR035513">
    <property type="entry name" value="Invertase/methylesterase_inhib"/>
</dbReference>
<evidence type="ECO:0000256" key="2">
    <source>
        <dbReference type="ARBA" id="ARBA00007786"/>
    </source>
</evidence>
<keyword evidence="6" id="KW-0325">Glycoprotein</keyword>
<accession>A0A5K0X7Z0</accession>
<dbReference type="InterPro" id="IPR051955">
    <property type="entry name" value="PME_Inhibitor"/>
</dbReference>
<evidence type="ECO:0000256" key="6">
    <source>
        <dbReference type="ARBA" id="ARBA00023180"/>
    </source>
</evidence>
<protein>
    <recommendedName>
        <fullName evidence="3">pectinesterase</fullName>
        <ecNumber evidence="3">3.1.1.11</ecNumber>
    </recommendedName>
</protein>
<comment type="similarity">
    <text evidence="2">In the C-terminal section; belongs to the pectinesterase family.</text>
</comment>
<evidence type="ECO:0000256" key="4">
    <source>
        <dbReference type="ARBA" id="ARBA00022729"/>
    </source>
</evidence>
<organism evidence="9">
    <name type="scientific">Nymphaea colorata</name>
    <name type="common">pocket water lily</name>
    <dbReference type="NCBI Taxonomy" id="210225"/>
    <lineage>
        <taxon>Eukaryota</taxon>
        <taxon>Viridiplantae</taxon>
        <taxon>Streptophyta</taxon>
        <taxon>Embryophyta</taxon>
        <taxon>Tracheophyta</taxon>
        <taxon>Spermatophyta</taxon>
        <taxon>Magnoliopsida</taxon>
        <taxon>Nymphaeales</taxon>
        <taxon>Nymphaeaceae</taxon>
        <taxon>Nymphaea</taxon>
    </lineage>
</organism>
<dbReference type="PANTHER" id="PTHR31080">
    <property type="entry name" value="PECTINESTERASE INHIBITOR-LIKE"/>
    <property type="match status" value="1"/>
</dbReference>
<evidence type="ECO:0000256" key="3">
    <source>
        <dbReference type="ARBA" id="ARBA00013229"/>
    </source>
</evidence>
<name>A0A5K0X7Z0_9MAGN</name>
<proteinExistence type="inferred from homology"/>
<dbReference type="SMART" id="SM00856">
    <property type="entry name" value="PMEI"/>
    <property type="match status" value="1"/>
</dbReference>
<evidence type="ECO:0000256" key="1">
    <source>
        <dbReference type="ARBA" id="ARBA00006027"/>
    </source>
</evidence>
<dbReference type="FunFam" id="1.20.140.40:FF:000010">
    <property type="entry name" value="Pectinesterase"/>
    <property type="match status" value="1"/>
</dbReference>
<dbReference type="SUPFAM" id="SSF101148">
    <property type="entry name" value="Plant invertase/pectin methylesterase inhibitor"/>
    <property type="match status" value="1"/>
</dbReference>
<gene>
    <name evidence="9" type="ORF">NYM_LOCUS4242</name>
</gene>
<dbReference type="EMBL" id="LR721775">
    <property type="protein sequence ID" value="VVV61582.1"/>
    <property type="molecule type" value="Genomic_DNA"/>
</dbReference>
<dbReference type="AlphaFoldDB" id="A0A5K0X7Z0"/>
<dbReference type="Gene3D" id="1.20.140.40">
    <property type="entry name" value="Invertase/pectin methylesterase inhibitor family protein"/>
    <property type="match status" value="1"/>
</dbReference>
<feature type="chain" id="PRO_5023945341" description="pectinesterase" evidence="7">
    <location>
        <begin position="22"/>
        <end position="190"/>
    </location>
</feature>
<feature type="domain" description="Pectinesterase inhibitor" evidence="8">
    <location>
        <begin position="24"/>
        <end position="177"/>
    </location>
</feature>
<evidence type="ECO:0000313" key="9">
    <source>
        <dbReference type="EMBL" id="VVV61582.1"/>
    </source>
</evidence>
<dbReference type="Gramene" id="NC10G0045990.1">
    <property type="protein sequence ID" value="NC10G0045990.1:cds"/>
    <property type="gene ID" value="NC10G0045990"/>
</dbReference>
<dbReference type="GO" id="GO:0030599">
    <property type="term" value="F:pectinesterase activity"/>
    <property type="evidence" value="ECO:0007669"/>
    <property type="project" value="UniProtKB-EC"/>
</dbReference>
<dbReference type="NCBIfam" id="TIGR01614">
    <property type="entry name" value="PME_inhib"/>
    <property type="match status" value="1"/>
</dbReference>
<feature type="signal peptide" evidence="7">
    <location>
        <begin position="1"/>
        <end position="21"/>
    </location>
</feature>
<dbReference type="OMA" id="YQNLCIH"/>
<dbReference type="InterPro" id="IPR006501">
    <property type="entry name" value="Pectinesterase_inhib_dom"/>
</dbReference>